<dbReference type="InterPro" id="IPR026444">
    <property type="entry name" value="Secre_tail"/>
</dbReference>
<feature type="domain" description="Peptidase M43 pregnancy-associated plasma-A" evidence="9">
    <location>
        <begin position="248"/>
        <end position="342"/>
    </location>
</feature>
<dbReference type="InterPro" id="IPR024079">
    <property type="entry name" value="MetalloPept_cat_dom_sf"/>
</dbReference>
<comment type="similarity">
    <text evidence="1">Belongs to the peptidase M43B family.</text>
</comment>
<dbReference type="Pfam" id="PF05572">
    <property type="entry name" value="Peptidase_M43"/>
    <property type="match status" value="1"/>
</dbReference>
<keyword evidence="2" id="KW-0645">Protease</keyword>
<protein>
    <recommendedName>
        <fullName evidence="13">Por secretion system C-terminal sorting domain-containing protein</fullName>
    </recommendedName>
</protein>
<comment type="caution">
    <text evidence="11">The sequence shown here is derived from an EMBL/GenBank/DDBJ whole genome shotgun (WGS) entry which is preliminary data.</text>
</comment>
<evidence type="ECO:0000256" key="3">
    <source>
        <dbReference type="ARBA" id="ARBA00022723"/>
    </source>
</evidence>
<keyword evidence="4" id="KW-0732">Signal</keyword>
<keyword evidence="7" id="KW-0482">Metalloprotease</keyword>
<feature type="domain" description="Secretion system C-terminal sorting" evidence="10">
    <location>
        <begin position="466"/>
        <end position="535"/>
    </location>
</feature>
<dbReference type="PANTHER" id="PTHR47466">
    <property type="match status" value="1"/>
</dbReference>
<dbReference type="InterPro" id="IPR008754">
    <property type="entry name" value="Peptidase_M43"/>
</dbReference>
<keyword evidence="3" id="KW-0479">Metal-binding</keyword>
<evidence type="ECO:0000259" key="9">
    <source>
        <dbReference type="Pfam" id="PF05572"/>
    </source>
</evidence>
<evidence type="ECO:0000313" key="12">
    <source>
        <dbReference type="Proteomes" id="UP001500298"/>
    </source>
</evidence>
<dbReference type="RefSeq" id="WP_345368645.1">
    <property type="nucleotide sequence ID" value="NZ_BAABJX010000005.1"/>
</dbReference>
<proteinExistence type="inferred from homology"/>
<keyword evidence="6" id="KW-0862">Zinc</keyword>
<reference evidence="12" key="1">
    <citation type="journal article" date="2019" name="Int. J. Syst. Evol. Microbiol.">
        <title>The Global Catalogue of Microorganisms (GCM) 10K type strain sequencing project: providing services to taxonomists for standard genome sequencing and annotation.</title>
        <authorList>
            <consortium name="The Broad Institute Genomics Platform"/>
            <consortium name="The Broad Institute Genome Sequencing Center for Infectious Disease"/>
            <person name="Wu L."/>
            <person name="Ma J."/>
        </authorList>
    </citation>
    <scope>NUCLEOTIDE SEQUENCE [LARGE SCALE GENOMIC DNA]</scope>
    <source>
        <strain evidence="12">JCM 18326</strain>
    </source>
</reference>
<dbReference type="PANTHER" id="PTHR47466:SF1">
    <property type="entry name" value="METALLOPROTEASE MEP1 (AFU_ORTHOLOGUE AFUA_1G07730)-RELATED"/>
    <property type="match status" value="1"/>
</dbReference>
<evidence type="ECO:0000256" key="7">
    <source>
        <dbReference type="ARBA" id="ARBA00023049"/>
    </source>
</evidence>
<evidence type="ECO:0000256" key="8">
    <source>
        <dbReference type="ARBA" id="ARBA00023157"/>
    </source>
</evidence>
<evidence type="ECO:0000256" key="6">
    <source>
        <dbReference type="ARBA" id="ARBA00022833"/>
    </source>
</evidence>
<dbReference type="Proteomes" id="UP001500298">
    <property type="component" value="Unassembled WGS sequence"/>
</dbReference>
<dbReference type="Gene3D" id="3.40.390.10">
    <property type="entry name" value="Collagenase (Catalytic Domain)"/>
    <property type="match status" value="1"/>
</dbReference>
<dbReference type="InterPro" id="IPR013783">
    <property type="entry name" value="Ig-like_fold"/>
</dbReference>
<sequence length="539" mass="60971">MSFYRYYFFIILLAFAQQLQGQSVIRCAHDLPATISPAQRNNTKIYQRSTPIPNWHSSARRSATSPIILPVVIHVIHSGIPIGTGENLPYEQLVSQVHVLNQDFNGFNADTEKTPDVFKDVVIPAEEIINFKLSPVDPIGNVLPEAGINRVNLNNSEGWDIGDLPNLMAQTQWDPYRFLNIWIVKFRRDDLLGLGYFPVSNQIEGLGINEGNYSKGTDNYDGIVIDYKVFGDNRQSRSFELRTPFNWGRTTTHEVGHYLGLLHPWGEIESCQKDDFVLDTPLIGKSHGDIGVNTSCVFPGPEACEEDPFYDYAMFQNFMDYPADSCMYLFTKQQQERMLDVLSLAPRRNTLNMDAPSVSLNGQAVGIGDNVRLSWNRYQGDEQQEGNAVYVVERSFNNFNFETIAIIDDLSQTSLEDEIPAISQQYYFYRIYVANAKGFSSPSNLLNTDGNTISSVAPEEVTPLKIYPNPTRNQLSVTVPLIGEPYTLRIFDLYGRVLIEKRYLGSASQTIDTTSLTAGPYVLQVQSEGQRWVERFLKQ</sequence>
<keyword evidence="8" id="KW-1015">Disulfide bond</keyword>
<keyword evidence="12" id="KW-1185">Reference proteome</keyword>
<dbReference type="NCBIfam" id="TIGR04183">
    <property type="entry name" value="Por_Secre_tail"/>
    <property type="match status" value="1"/>
</dbReference>
<evidence type="ECO:0008006" key="13">
    <source>
        <dbReference type="Google" id="ProtNLM"/>
    </source>
</evidence>
<dbReference type="EMBL" id="BAABJX010000005">
    <property type="protein sequence ID" value="GAA4821999.1"/>
    <property type="molecule type" value="Genomic_DNA"/>
</dbReference>
<organism evidence="11 12">
    <name type="scientific">Algivirga pacifica</name>
    <dbReference type="NCBI Taxonomy" id="1162670"/>
    <lineage>
        <taxon>Bacteria</taxon>
        <taxon>Pseudomonadati</taxon>
        <taxon>Bacteroidota</taxon>
        <taxon>Cytophagia</taxon>
        <taxon>Cytophagales</taxon>
        <taxon>Flammeovirgaceae</taxon>
        <taxon>Algivirga</taxon>
    </lineage>
</organism>
<evidence type="ECO:0000259" key="10">
    <source>
        <dbReference type="Pfam" id="PF18962"/>
    </source>
</evidence>
<accession>A0ABP9CYZ5</accession>
<evidence type="ECO:0000256" key="4">
    <source>
        <dbReference type="ARBA" id="ARBA00022729"/>
    </source>
</evidence>
<evidence type="ECO:0000256" key="2">
    <source>
        <dbReference type="ARBA" id="ARBA00022670"/>
    </source>
</evidence>
<keyword evidence="5" id="KW-0378">Hydrolase</keyword>
<dbReference type="Pfam" id="PF18962">
    <property type="entry name" value="Por_Secre_tail"/>
    <property type="match status" value="1"/>
</dbReference>
<evidence type="ECO:0000313" key="11">
    <source>
        <dbReference type="EMBL" id="GAA4821999.1"/>
    </source>
</evidence>
<name>A0ABP9CYZ5_9BACT</name>
<evidence type="ECO:0000256" key="5">
    <source>
        <dbReference type="ARBA" id="ARBA00022801"/>
    </source>
</evidence>
<dbReference type="Gene3D" id="2.60.40.10">
    <property type="entry name" value="Immunoglobulins"/>
    <property type="match status" value="1"/>
</dbReference>
<evidence type="ECO:0000256" key="1">
    <source>
        <dbReference type="ARBA" id="ARBA00008721"/>
    </source>
</evidence>
<gene>
    <name evidence="11" type="ORF">GCM10023331_02960</name>
</gene>
<dbReference type="SUPFAM" id="SSF55486">
    <property type="entry name" value="Metalloproteases ('zincins'), catalytic domain"/>
    <property type="match status" value="1"/>
</dbReference>